<dbReference type="PANTHER" id="PTHR13914:SF0">
    <property type="entry name" value="PROLINE DEHYDROGENASE 1, MITOCHONDRIAL"/>
    <property type="match status" value="1"/>
</dbReference>
<dbReference type="SUPFAM" id="SSF51730">
    <property type="entry name" value="FAD-linked oxidoreductase"/>
    <property type="match status" value="1"/>
</dbReference>
<dbReference type="EMBL" id="FOXX01000010">
    <property type="protein sequence ID" value="SFQ80691.1"/>
    <property type="molecule type" value="Genomic_DNA"/>
</dbReference>
<comment type="caution">
    <text evidence="11">The sequence shown here is derived from an EMBL/GenBank/DDBJ whole genome shotgun (WGS) entry which is preliminary data.</text>
</comment>
<dbReference type="RefSeq" id="WP_061806025.1">
    <property type="nucleotide sequence ID" value="NZ_FOXX01000010.1"/>
</dbReference>
<dbReference type="PANTHER" id="PTHR13914">
    <property type="entry name" value="PROLINE OXIDASE"/>
    <property type="match status" value="1"/>
</dbReference>
<name>A0A1I6BIE8_9BACI</name>
<gene>
    <name evidence="11" type="ORF">SAMN02745910_03653</name>
</gene>
<evidence type="ECO:0000313" key="11">
    <source>
        <dbReference type="EMBL" id="SFQ80691.1"/>
    </source>
</evidence>
<dbReference type="Gene3D" id="3.20.20.220">
    <property type="match status" value="1"/>
</dbReference>
<protein>
    <recommendedName>
        <fullName evidence="3">proline dehydrogenase</fullName>
        <ecNumber evidence="3">1.5.5.2</ecNumber>
    </recommendedName>
</protein>
<evidence type="ECO:0000256" key="3">
    <source>
        <dbReference type="ARBA" id="ARBA00012695"/>
    </source>
</evidence>
<dbReference type="Pfam" id="PF01619">
    <property type="entry name" value="Pro_dh"/>
    <property type="match status" value="1"/>
</dbReference>
<proteinExistence type="predicted"/>
<dbReference type="InterPro" id="IPR002872">
    <property type="entry name" value="Proline_DH_dom"/>
</dbReference>
<dbReference type="InterPro" id="IPR008219">
    <property type="entry name" value="PRODH_bac_arc"/>
</dbReference>
<dbReference type="EC" id="1.5.5.2" evidence="3"/>
<evidence type="ECO:0000256" key="1">
    <source>
        <dbReference type="ARBA" id="ARBA00001974"/>
    </source>
</evidence>
<keyword evidence="6" id="KW-0274">FAD</keyword>
<keyword evidence="7" id="KW-0560">Oxidoreductase</keyword>
<evidence type="ECO:0000256" key="4">
    <source>
        <dbReference type="ARBA" id="ARBA00022630"/>
    </source>
</evidence>
<dbReference type="Proteomes" id="UP000182762">
    <property type="component" value="Unassembled WGS sequence"/>
</dbReference>
<evidence type="ECO:0000313" key="12">
    <source>
        <dbReference type="Proteomes" id="UP000182762"/>
    </source>
</evidence>
<dbReference type="InterPro" id="IPR029041">
    <property type="entry name" value="FAD-linked_oxidoreductase-like"/>
</dbReference>
<dbReference type="PIRSF" id="PIRSF000196">
    <property type="entry name" value="Pro_dehydrog"/>
    <property type="match status" value="1"/>
</dbReference>
<evidence type="ECO:0000259" key="10">
    <source>
        <dbReference type="Pfam" id="PF01619"/>
    </source>
</evidence>
<comment type="cofactor">
    <cofactor evidence="1">
        <name>FAD</name>
        <dbReference type="ChEBI" id="CHEBI:57692"/>
    </cofactor>
</comment>
<evidence type="ECO:0000256" key="7">
    <source>
        <dbReference type="ARBA" id="ARBA00023002"/>
    </source>
</evidence>
<reference evidence="11 12" key="1">
    <citation type="submission" date="2016-10" db="EMBL/GenBank/DDBJ databases">
        <authorList>
            <person name="Varghese N."/>
            <person name="Submissions S."/>
        </authorList>
    </citation>
    <scope>NUCLEOTIDE SEQUENCE [LARGE SCALE GENOMIC DNA]</scope>
    <source>
        <strain evidence="11 12">DSM 13796</strain>
    </source>
</reference>
<evidence type="ECO:0000256" key="5">
    <source>
        <dbReference type="ARBA" id="ARBA00022741"/>
    </source>
</evidence>
<accession>A0A1I6BIE8</accession>
<organism evidence="11 12">
    <name type="scientific">Priestia endophytica DSM 13796</name>
    <dbReference type="NCBI Taxonomy" id="1121089"/>
    <lineage>
        <taxon>Bacteria</taxon>
        <taxon>Bacillati</taxon>
        <taxon>Bacillota</taxon>
        <taxon>Bacilli</taxon>
        <taxon>Bacillales</taxon>
        <taxon>Bacillaceae</taxon>
        <taxon>Priestia</taxon>
    </lineage>
</organism>
<comment type="catalytic activity">
    <reaction evidence="9">
        <text>L-proline + a quinone = (S)-1-pyrroline-5-carboxylate + a quinol + H(+)</text>
        <dbReference type="Rhea" id="RHEA:23784"/>
        <dbReference type="ChEBI" id="CHEBI:15378"/>
        <dbReference type="ChEBI" id="CHEBI:17388"/>
        <dbReference type="ChEBI" id="CHEBI:24646"/>
        <dbReference type="ChEBI" id="CHEBI:60039"/>
        <dbReference type="ChEBI" id="CHEBI:132124"/>
        <dbReference type="EC" id="1.5.5.2"/>
    </reaction>
</comment>
<keyword evidence="8" id="KW-0642">Proline metabolism</keyword>
<comment type="pathway">
    <text evidence="2">Amino-acid degradation; L-proline degradation into L-glutamate; L-glutamate from L-proline: step 1/2.</text>
</comment>
<evidence type="ECO:0000256" key="2">
    <source>
        <dbReference type="ARBA" id="ARBA00004739"/>
    </source>
</evidence>
<evidence type="ECO:0000256" key="8">
    <source>
        <dbReference type="ARBA" id="ARBA00023062"/>
    </source>
</evidence>
<keyword evidence="12" id="KW-1185">Reference proteome</keyword>
<keyword evidence="5" id="KW-0547">Nucleotide-binding</keyword>
<sequence>MKQVEDVVTLFSKEESNVIKALKSIARNQQVKTKIQESEELYPLLKRAAKRFVAGETKEDGIIEGRELLNKGYAISLEYIGENTDSVEECECAKERFMDLMESLGEASMSSTISLDLSHIGLSVHSGIALKNLRELAAKAKKYSLYIMISMEESNKTDRIIEIYKKVSREYDNVGLTLQVHLNRSEDDILDLLHYPGKIRLVKGAYQEPPNLAITRSDELNNRYLQFAELLIKKNHLTSIATHDESIIQELKKRGHLNQDNVELEMLYGVRADLMKCLKEGDYKTRVYLTYGTEWYLYLCHRLAEYPPNIYVALTDMITPHKGNKSLY</sequence>
<keyword evidence="4" id="KW-0285">Flavoprotein</keyword>
<feature type="domain" description="Proline dehydrogenase" evidence="10">
    <location>
        <begin position="66"/>
        <end position="305"/>
    </location>
</feature>
<dbReference type="GeneID" id="93712245"/>
<dbReference type="InterPro" id="IPR015659">
    <property type="entry name" value="Proline_oxidase"/>
</dbReference>
<evidence type="ECO:0000256" key="6">
    <source>
        <dbReference type="ARBA" id="ARBA00022827"/>
    </source>
</evidence>
<evidence type="ECO:0000256" key="9">
    <source>
        <dbReference type="ARBA" id="ARBA00048779"/>
    </source>
</evidence>